<proteinExistence type="predicted"/>
<accession>A0A934SXP8</accession>
<keyword evidence="2" id="KW-1185">Reference proteome</keyword>
<evidence type="ECO:0008006" key="3">
    <source>
        <dbReference type="Google" id="ProtNLM"/>
    </source>
</evidence>
<dbReference type="SUPFAM" id="SSF56112">
    <property type="entry name" value="Protein kinase-like (PK-like)"/>
    <property type="match status" value="1"/>
</dbReference>
<evidence type="ECO:0000313" key="1">
    <source>
        <dbReference type="EMBL" id="MBK4737584.1"/>
    </source>
</evidence>
<dbReference type="InterPro" id="IPR052732">
    <property type="entry name" value="Cell-binding_unc_protein"/>
</dbReference>
<dbReference type="EMBL" id="JAEPBG010000013">
    <property type="protein sequence ID" value="MBK4737584.1"/>
    <property type="molecule type" value="Genomic_DNA"/>
</dbReference>
<reference evidence="1" key="1">
    <citation type="submission" date="2021-01" db="EMBL/GenBank/DDBJ databases">
        <title>Genome sequence of strain Noviherbaspirillum sp. DKR-6.</title>
        <authorList>
            <person name="Chaudhary D.K."/>
        </authorList>
    </citation>
    <scope>NUCLEOTIDE SEQUENCE</scope>
    <source>
        <strain evidence="1">DKR-6</strain>
    </source>
</reference>
<protein>
    <recommendedName>
        <fullName evidence="3">Aminoglycoside phosphotransferase domain-containing protein</fullName>
    </recommendedName>
</protein>
<dbReference type="InterPro" id="IPR011009">
    <property type="entry name" value="Kinase-like_dom_sf"/>
</dbReference>
<gene>
    <name evidence="1" type="ORF">JJB74_23440</name>
</gene>
<name>A0A934SXP8_9BURK</name>
<sequence>MLQATDQALAARIAFLQRPESYPEPTTQVHIIETHMSLVFLTDGYAYKLKKPVRYPPLDFTTLDRREFYCREELRLNRALARPVYLDVVALAADHEGHLSLNGPGDAVDWLVRMRRLPADRMLDRLIASAQADPRDMARIAARLVAFYRLCAPVIMEPAAYRERLRQEIASNEDQLRMRSAYLSREQIRCICSAQHAFLQDRQALFDERVAGGHIVEGHGDLRPEHVCVQREIWIIDRLEFDRGLRIVDTADETAFLALECERFGAPALGTAFLKACAGLSGDFPPASLIHFYQSLKACIRANIAIRHLDEAQFRDAAEWPRRAQAYLDLAEQHTHAMVRKRSA</sequence>
<dbReference type="PANTHER" id="PTHR43883:SF1">
    <property type="entry name" value="GLUCONOKINASE"/>
    <property type="match status" value="1"/>
</dbReference>
<dbReference type="AlphaFoldDB" id="A0A934SXP8"/>
<dbReference type="Proteomes" id="UP000622890">
    <property type="component" value="Unassembled WGS sequence"/>
</dbReference>
<evidence type="ECO:0000313" key="2">
    <source>
        <dbReference type="Proteomes" id="UP000622890"/>
    </source>
</evidence>
<comment type="caution">
    <text evidence="1">The sequence shown here is derived from an EMBL/GenBank/DDBJ whole genome shotgun (WGS) entry which is preliminary data.</text>
</comment>
<organism evidence="1 2">
    <name type="scientific">Noviherbaspirillum pedocola</name>
    <dbReference type="NCBI Taxonomy" id="2801341"/>
    <lineage>
        <taxon>Bacteria</taxon>
        <taxon>Pseudomonadati</taxon>
        <taxon>Pseudomonadota</taxon>
        <taxon>Betaproteobacteria</taxon>
        <taxon>Burkholderiales</taxon>
        <taxon>Oxalobacteraceae</taxon>
        <taxon>Noviherbaspirillum</taxon>
    </lineage>
</organism>
<dbReference type="PANTHER" id="PTHR43883">
    <property type="entry name" value="SLR0207 PROTEIN"/>
    <property type="match status" value="1"/>
</dbReference>